<keyword evidence="2" id="KW-1185">Reference proteome</keyword>
<protein>
    <submittedName>
        <fullName evidence="1">Uncharacterized protein</fullName>
    </submittedName>
</protein>
<dbReference type="AlphaFoldDB" id="A0A177B130"/>
<reference evidence="1 2" key="1">
    <citation type="submission" date="2016-04" db="EMBL/GenBank/DDBJ databases">
        <title>The genome of Intoshia linei affirms orthonectids as highly simplified spiralians.</title>
        <authorList>
            <person name="Mikhailov K.V."/>
            <person name="Slusarev G.S."/>
            <person name="Nikitin M.A."/>
            <person name="Logacheva M.D."/>
            <person name="Penin A."/>
            <person name="Aleoshin V."/>
            <person name="Panchin Y.V."/>
        </authorList>
    </citation>
    <scope>NUCLEOTIDE SEQUENCE [LARGE SCALE GENOMIC DNA]</scope>
    <source>
        <strain evidence="1">Intl2013</strain>
        <tissue evidence="1">Whole animal</tissue>
    </source>
</reference>
<organism evidence="1 2">
    <name type="scientific">Intoshia linei</name>
    <dbReference type="NCBI Taxonomy" id="1819745"/>
    <lineage>
        <taxon>Eukaryota</taxon>
        <taxon>Metazoa</taxon>
        <taxon>Spiralia</taxon>
        <taxon>Lophotrochozoa</taxon>
        <taxon>Mesozoa</taxon>
        <taxon>Orthonectida</taxon>
        <taxon>Rhopaluridae</taxon>
        <taxon>Intoshia</taxon>
    </lineage>
</organism>
<accession>A0A177B130</accession>
<dbReference type="Proteomes" id="UP000078046">
    <property type="component" value="Unassembled WGS sequence"/>
</dbReference>
<proteinExistence type="predicted"/>
<sequence length="49" mass="5681">MIGAYANIKIKAYEKKVWGTVDSVDENPEANIEYQKSYDNNETNNQKKK</sequence>
<comment type="caution">
    <text evidence="1">The sequence shown here is derived from an EMBL/GenBank/DDBJ whole genome shotgun (WGS) entry which is preliminary data.</text>
</comment>
<name>A0A177B130_9BILA</name>
<gene>
    <name evidence="1" type="ORF">A3Q56_04786</name>
</gene>
<evidence type="ECO:0000313" key="2">
    <source>
        <dbReference type="Proteomes" id="UP000078046"/>
    </source>
</evidence>
<evidence type="ECO:0000313" key="1">
    <source>
        <dbReference type="EMBL" id="OAF67452.1"/>
    </source>
</evidence>
<dbReference type="EMBL" id="LWCA01000656">
    <property type="protein sequence ID" value="OAF67452.1"/>
    <property type="molecule type" value="Genomic_DNA"/>
</dbReference>